<proteinExistence type="predicted"/>
<dbReference type="EnsemblMetazoa" id="OVOC12064.1">
    <property type="protein sequence ID" value="OVOC12064.1"/>
    <property type="gene ID" value="WBGene00248873"/>
</dbReference>
<keyword evidence="2" id="KW-1185">Reference proteome</keyword>
<name>A0A8R1XNS4_ONCVO</name>
<sequence>MIISNRTLRPLNATHPPKITTSRRTFYPCSAIFFGLSNTRGRSDEFVPTEEKKPFIDVDEVSTDAAQALGAKITGLFKRGQAFSI</sequence>
<reference evidence="2" key="1">
    <citation type="submission" date="2013-10" db="EMBL/GenBank/DDBJ databases">
        <title>Genome sequencing of Onchocerca volvulus.</title>
        <authorList>
            <person name="Cotton J."/>
            <person name="Tsai J."/>
            <person name="Stanley E."/>
            <person name="Tracey A."/>
            <person name="Holroyd N."/>
            <person name="Lustigman S."/>
            <person name="Berriman M."/>
        </authorList>
    </citation>
    <scope>NUCLEOTIDE SEQUENCE</scope>
</reference>
<evidence type="ECO:0000313" key="2">
    <source>
        <dbReference type="Proteomes" id="UP000024404"/>
    </source>
</evidence>
<dbReference type="AlphaFoldDB" id="A0A8R1XNS4"/>
<evidence type="ECO:0000313" key="1">
    <source>
        <dbReference type="EnsemblMetazoa" id="OVOC12064.1"/>
    </source>
</evidence>
<protein>
    <submittedName>
        <fullName evidence="1">Uncharacterized protein</fullName>
    </submittedName>
</protein>
<accession>A0A8R1XNS4</accession>
<organism evidence="1 2">
    <name type="scientific">Onchocerca volvulus</name>
    <dbReference type="NCBI Taxonomy" id="6282"/>
    <lineage>
        <taxon>Eukaryota</taxon>
        <taxon>Metazoa</taxon>
        <taxon>Ecdysozoa</taxon>
        <taxon>Nematoda</taxon>
        <taxon>Chromadorea</taxon>
        <taxon>Rhabditida</taxon>
        <taxon>Spirurina</taxon>
        <taxon>Spiruromorpha</taxon>
        <taxon>Filarioidea</taxon>
        <taxon>Onchocercidae</taxon>
        <taxon>Onchocerca</taxon>
    </lineage>
</organism>
<reference evidence="1" key="2">
    <citation type="submission" date="2022-06" db="UniProtKB">
        <authorList>
            <consortium name="EnsemblMetazoa"/>
        </authorList>
    </citation>
    <scope>IDENTIFICATION</scope>
</reference>
<dbReference type="EMBL" id="CMVM020000393">
    <property type="status" value="NOT_ANNOTATED_CDS"/>
    <property type="molecule type" value="Genomic_DNA"/>
</dbReference>
<dbReference type="Proteomes" id="UP000024404">
    <property type="component" value="Unassembled WGS sequence"/>
</dbReference>